<dbReference type="Gene3D" id="2.60.120.10">
    <property type="entry name" value="Jelly Rolls"/>
    <property type="match status" value="1"/>
</dbReference>
<dbReference type="SMART" id="SM00100">
    <property type="entry name" value="cNMP"/>
    <property type="match status" value="1"/>
</dbReference>
<dbReference type="SUPFAM" id="SSF81324">
    <property type="entry name" value="Voltage-gated potassium channels"/>
    <property type="match status" value="1"/>
</dbReference>
<dbReference type="PANTHER" id="PTHR45689:SF14">
    <property type="entry name" value="CYCLIC NUCLEOTIDE-GATED CATION CHANNEL SUBUNIT A-LIKE PROTEIN"/>
    <property type="match status" value="1"/>
</dbReference>
<dbReference type="SUPFAM" id="SSF51206">
    <property type="entry name" value="cAMP-binding domain-like"/>
    <property type="match status" value="1"/>
</dbReference>
<dbReference type="InterPro" id="IPR000595">
    <property type="entry name" value="cNMP-bd_dom"/>
</dbReference>
<evidence type="ECO:0000313" key="4">
    <source>
        <dbReference type="Proteomes" id="UP000826195"/>
    </source>
</evidence>
<feature type="domain" description="Cyclic nucleotide-binding" evidence="2">
    <location>
        <begin position="273"/>
        <end position="373"/>
    </location>
</feature>
<evidence type="ECO:0000313" key="3">
    <source>
        <dbReference type="EMBL" id="KAH0568420.1"/>
    </source>
</evidence>
<keyword evidence="4" id="KW-1185">Reference proteome</keyword>
<dbReference type="Proteomes" id="UP000826195">
    <property type="component" value="Unassembled WGS sequence"/>
</dbReference>
<dbReference type="InterPro" id="IPR014710">
    <property type="entry name" value="RmlC-like_jellyroll"/>
</dbReference>
<feature type="transmembrane region" description="Helical" evidence="1">
    <location>
        <begin position="158"/>
        <end position="180"/>
    </location>
</feature>
<dbReference type="GO" id="GO:0005249">
    <property type="term" value="F:voltage-gated potassium channel activity"/>
    <property type="evidence" value="ECO:0007669"/>
    <property type="project" value="TreeGrafter"/>
</dbReference>
<dbReference type="Pfam" id="PF00027">
    <property type="entry name" value="cNMP_binding"/>
    <property type="match status" value="1"/>
</dbReference>
<dbReference type="PANTHER" id="PTHR45689">
    <property type="entry name" value="I[[H]] CHANNEL, ISOFORM E"/>
    <property type="match status" value="1"/>
</dbReference>
<evidence type="ECO:0000259" key="2">
    <source>
        <dbReference type="PROSITE" id="PS50042"/>
    </source>
</evidence>
<dbReference type="InterPro" id="IPR051413">
    <property type="entry name" value="K/Na_HCN_channel"/>
</dbReference>
<gene>
    <name evidence="3" type="ORF">KQX54_020800</name>
</gene>
<evidence type="ECO:0000256" key="1">
    <source>
        <dbReference type="SAM" id="Phobius"/>
    </source>
</evidence>
<name>A0AAV7J5X7_COTGL</name>
<dbReference type="Gene3D" id="1.10.287.70">
    <property type="match status" value="1"/>
</dbReference>
<accession>A0AAV7J5X7</accession>
<keyword evidence="1" id="KW-0812">Transmembrane</keyword>
<dbReference type="EMBL" id="JAHXZJ010000001">
    <property type="protein sequence ID" value="KAH0568420.1"/>
    <property type="molecule type" value="Genomic_DNA"/>
</dbReference>
<sequence length="413" mass="48731">MATSFFNTWDSNFELPQSNIKLPLYLPEWAENGDSFSRLKLSCLASYKHPCCEKYLNSIASVSNERRRQCQYSHPWVIHPFSATRKYISGFFSIDLLTSLPYDHITYYWRELPGPKSSFFVALINVLPMLKLIRYMTFHNNVSQLFEISDFICRISKILLISVYLVYWFTCLCYLVPVLVVHFDQVFVEDCDCWLINIIDDDISVRFKSSFFIILQNFMTTGIRAIEPEFTVHTIICTLLMILGRFFWVYIIEILREEITIYSCRRLIENLILFRNLPKDVITSIVSRLKFEIYLPNDLIFKAGNYGDCMFFLSSGTVALFTPTGKEICHLTEVSYFGEVSLLVKDQRRIASVIAVEVCEVYRLDRRDFRKYVAIHNDLFQQIERMAMTRMEKAILIEEQYKRNPLKRNQRSM</sequence>
<dbReference type="GO" id="GO:0098855">
    <property type="term" value="C:HCN channel complex"/>
    <property type="evidence" value="ECO:0007669"/>
    <property type="project" value="TreeGrafter"/>
</dbReference>
<dbReference type="GO" id="GO:0035725">
    <property type="term" value="P:sodium ion transmembrane transport"/>
    <property type="evidence" value="ECO:0007669"/>
    <property type="project" value="TreeGrafter"/>
</dbReference>
<dbReference type="CDD" id="cd00038">
    <property type="entry name" value="CAP_ED"/>
    <property type="match status" value="1"/>
</dbReference>
<keyword evidence="1" id="KW-0472">Membrane</keyword>
<proteinExistence type="predicted"/>
<reference evidence="3 4" key="1">
    <citation type="journal article" date="2021" name="J. Hered.">
        <title>A chromosome-level genome assembly of the parasitoid wasp, Cotesia glomerata (Hymenoptera: Braconidae).</title>
        <authorList>
            <person name="Pinto B.J."/>
            <person name="Weis J.J."/>
            <person name="Gamble T."/>
            <person name="Ode P.J."/>
            <person name="Paul R."/>
            <person name="Zaspel J.M."/>
        </authorList>
    </citation>
    <scope>NUCLEOTIDE SEQUENCE [LARGE SCALE GENOMIC DNA]</scope>
    <source>
        <strain evidence="3">CgM1</strain>
    </source>
</reference>
<comment type="caution">
    <text evidence="3">The sequence shown here is derived from an EMBL/GenBank/DDBJ whole genome shotgun (WGS) entry which is preliminary data.</text>
</comment>
<dbReference type="InterPro" id="IPR018490">
    <property type="entry name" value="cNMP-bd_dom_sf"/>
</dbReference>
<organism evidence="3 4">
    <name type="scientific">Cotesia glomerata</name>
    <name type="common">Lepidopteran parasitic wasp</name>
    <name type="synonym">Apanteles glomeratus</name>
    <dbReference type="NCBI Taxonomy" id="32391"/>
    <lineage>
        <taxon>Eukaryota</taxon>
        <taxon>Metazoa</taxon>
        <taxon>Ecdysozoa</taxon>
        <taxon>Arthropoda</taxon>
        <taxon>Hexapoda</taxon>
        <taxon>Insecta</taxon>
        <taxon>Pterygota</taxon>
        <taxon>Neoptera</taxon>
        <taxon>Endopterygota</taxon>
        <taxon>Hymenoptera</taxon>
        <taxon>Apocrita</taxon>
        <taxon>Ichneumonoidea</taxon>
        <taxon>Braconidae</taxon>
        <taxon>Microgastrinae</taxon>
        <taxon>Cotesia</taxon>
    </lineage>
</organism>
<dbReference type="AlphaFoldDB" id="A0AAV7J5X7"/>
<dbReference type="GO" id="GO:0003254">
    <property type="term" value="P:regulation of membrane depolarization"/>
    <property type="evidence" value="ECO:0007669"/>
    <property type="project" value="TreeGrafter"/>
</dbReference>
<dbReference type="PROSITE" id="PS50042">
    <property type="entry name" value="CNMP_BINDING_3"/>
    <property type="match status" value="1"/>
</dbReference>
<keyword evidence="1" id="KW-1133">Transmembrane helix</keyword>
<feature type="transmembrane region" description="Helical" evidence="1">
    <location>
        <begin position="230"/>
        <end position="252"/>
    </location>
</feature>
<protein>
    <recommendedName>
        <fullName evidence="2">Cyclic nucleotide-binding domain-containing protein</fullName>
    </recommendedName>
</protein>